<dbReference type="GO" id="GO:0005524">
    <property type="term" value="F:ATP binding"/>
    <property type="evidence" value="ECO:0007669"/>
    <property type="project" value="UniProtKB-KW"/>
</dbReference>
<proteinExistence type="predicted"/>
<keyword evidence="5" id="KW-1185">Reference proteome</keyword>
<comment type="caution">
    <text evidence="4">The sequence shown here is derived from an EMBL/GenBank/DDBJ whole genome shotgun (WGS) entry which is preliminary data.</text>
</comment>
<dbReference type="SUPFAM" id="SSF52540">
    <property type="entry name" value="P-loop containing nucleoside triphosphate hydrolases"/>
    <property type="match status" value="1"/>
</dbReference>
<evidence type="ECO:0000256" key="3">
    <source>
        <dbReference type="SAM" id="MobiDB-lite"/>
    </source>
</evidence>
<dbReference type="OrthoDB" id="194468at2759"/>
<accession>A0A9P6FY07</accession>
<dbReference type="Gene3D" id="3.30.70.1230">
    <property type="entry name" value="Nucleotide cyclase"/>
    <property type="match status" value="2"/>
</dbReference>
<evidence type="ECO:0000313" key="4">
    <source>
        <dbReference type="EMBL" id="KAF9582755.1"/>
    </source>
</evidence>
<feature type="compositionally biased region" description="Basic and acidic residues" evidence="3">
    <location>
        <begin position="133"/>
        <end position="144"/>
    </location>
</feature>
<dbReference type="PANTHER" id="PTHR16305">
    <property type="entry name" value="TESTICULAR SOLUBLE ADENYLYL CYCLASE"/>
    <property type="match status" value="1"/>
</dbReference>
<dbReference type="GO" id="GO:0005737">
    <property type="term" value="C:cytoplasm"/>
    <property type="evidence" value="ECO:0007669"/>
    <property type="project" value="TreeGrafter"/>
</dbReference>
<feature type="region of interest" description="Disordered" evidence="3">
    <location>
        <begin position="285"/>
        <end position="315"/>
    </location>
</feature>
<name>A0A9P6FY07_9FUNG</name>
<dbReference type="GO" id="GO:0004016">
    <property type="term" value="F:adenylate cyclase activity"/>
    <property type="evidence" value="ECO:0007669"/>
    <property type="project" value="TreeGrafter"/>
</dbReference>
<feature type="compositionally biased region" description="Polar residues" evidence="3">
    <location>
        <begin position="152"/>
        <end position="163"/>
    </location>
</feature>
<dbReference type="EMBL" id="JAABOA010000937">
    <property type="protein sequence ID" value="KAF9582755.1"/>
    <property type="molecule type" value="Genomic_DNA"/>
</dbReference>
<sequence length="1810" mass="202572">MTSIASSKGDVGAEMLSSQIGAYFDQAIRIIEFHGGDVVKFLGDALLVVFQAEPVVENIVANAGVSITIKHSDSSVLPDEDPAAVLRRNKLTVRRAVECGQELLSRLSNYRIYLSEREFARKLSSSSTQSEESENHHHANDASGRHHPLVPANNNSHGNTAETQHGPGLHLPKLGINKNAANSSSNLSANASSIRRSSVGSSGSSDNVVTSRRASVNSAPGLSVSPFNNSASNTPSHSTHNLSTTHLSTSHHPLEITTFAPRFMVAGTGPGLGGFPLAPVTTSPAPPGGVTNFRKREESVNSLGSQSTSTSSKQNKAGRFFNNAKSLFIHTNVHDRPGVVPVDNATDDSHDLQLHMALSAGDICKPYQICFCATATFLEETERLFRRLEYAICGEQMAALDDALNIARAGEVTVTKSAWKYVNADSYPWSESRKGCFILRNPPSSRPIPDLPMLRRVRNDRLLSAAVESNPHYYKYINKSAIHRLILYPDNTFPAQFRNATILFVCLEDLKPWTDEGLVVCQKTILAVHKVMTLYEGFIQQFAVDDKGATVLCAFGLPFPCSHEKEAIFAAKAAWLIRQRLLEERIPGFKISLATGVIFTSTIGNEFRRDPAIVGDTIVVAVRILKFDYAKESIVCDNATMEACTSEHKGLCEFEDMGEEFVKGKIQPLRIWRLVHFGARQHIRRSPNLKLDETIGYEPERERVSHFISNWATDPSFNTLLIQGPRGSGKCMFFQQICNIADTKGYQLCSAASLEVEKKTEYYPCKFLLLGLFDILRRHDIPYASSSWSRAVHPMLLEPDLSRSSSFGSNYGHAPSRTTTRSGPRSSDSSMRMTRRSSTSEYPMSSESPMISQYHDMSSRHSTAMTRLEAYITVCMAKTGYGNSRLVGILNKIISCISSDNSAPMLTTEEDSILADFVVLVLNYASQFVKIVVVFEDIQWCDFKSLNMIRTIHQRCPAILVTLFSRPPRDYGGGSFLKMIMDHPRHLEIALEGLKRREIEINLLRAFKENGVTVINPGVIDLVEQKTKGNPKLVKDIIQTLKEFYHVNIVDGELVATGQETTPLAIANNSEELLLKQDRKKMRMMQYDRLKANFQDFLKIASCLGDQFSLAEVAAIRPMSVLLGKPEPGRSYAAMICELDTYRFLAMATEQQAGIQFSDNVALHTIYEFASQPTANDIYGSIPYEERVGIHHKMAQFYESFVCKDTLEDPMGQPLDCQDLLPKITRHYLKTDQTQKKIKYLKILSEYELKSNMLMDTTQNLTELIDILDKERGARGLVSQADMADIYGMKGESLSKRMRVDEAEASLLDSLAWYGIHWPTTHHQWTTELLRERVKFLFNYHRGASPVRAHPGKVVHPKMDKKTRIRLERIVRVFSCLQNIYFWRTQPDAAMLSSLYTLSYSRRLGLPSGDQTASLGRIALLEYFSGKKSKCAKYMADARRAEKEGEATEGMLPAMNAFVEYSEGRHAVAHRMLDNAILESKSFGVVSNLATFYRAVTIKTAYRMWEGTLSNHPEDCQLLRTLSAVAVQNGDSEGETLFAIPTLANLLLHNRLREAESWVMLIEKYIMPKARLMNILIVNAVLAFYYAKMVNYEKSRIFLQLWAERIGEQGVGAHPFPMMSCMFTLMAMYEMYDSTRPANPVIGVDAALIPLSPEPYEGILNRVISYLRTDPFKVLSETYTCLAEAMKCFLYPGREKEGAQRLVQGYREQGAALGGINFVKAYMLTQLGRHSEVEDKDECYRQAYTLFVEMSMDPHVWLTDPSPGWMPPMPKGSMRYSDYIIGEIPLPTHTPEEGTLAWAAKQQATTALAI</sequence>
<dbReference type="InterPro" id="IPR027417">
    <property type="entry name" value="P-loop_NTPase"/>
</dbReference>
<dbReference type="SUPFAM" id="SSF55073">
    <property type="entry name" value="Nucleotide cyclase"/>
    <property type="match status" value="2"/>
</dbReference>
<feature type="compositionally biased region" description="Low complexity" evidence="3">
    <location>
        <begin position="300"/>
        <end position="315"/>
    </location>
</feature>
<feature type="region of interest" description="Disordered" evidence="3">
    <location>
        <begin position="124"/>
        <end position="249"/>
    </location>
</feature>
<dbReference type="Proteomes" id="UP000780801">
    <property type="component" value="Unassembled WGS sequence"/>
</dbReference>
<feature type="compositionally biased region" description="Low complexity" evidence="3">
    <location>
        <begin position="816"/>
        <end position="849"/>
    </location>
</feature>
<evidence type="ECO:0008006" key="6">
    <source>
        <dbReference type="Google" id="ProtNLM"/>
    </source>
</evidence>
<gene>
    <name evidence="4" type="ORF">BGW38_010801</name>
</gene>
<reference evidence="4" key="1">
    <citation type="journal article" date="2020" name="Fungal Divers.">
        <title>Resolving the Mortierellaceae phylogeny through synthesis of multi-gene phylogenetics and phylogenomics.</title>
        <authorList>
            <person name="Vandepol N."/>
            <person name="Liber J."/>
            <person name="Desiro A."/>
            <person name="Na H."/>
            <person name="Kennedy M."/>
            <person name="Barry K."/>
            <person name="Grigoriev I.V."/>
            <person name="Miller A.N."/>
            <person name="O'Donnell K."/>
            <person name="Stajich J.E."/>
            <person name="Bonito G."/>
        </authorList>
    </citation>
    <scope>NUCLEOTIDE SEQUENCE</scope>
    <source>
        <strain evidence="4">KOD1015</strain>
    </source>
</reference>
<evidence type="ECO:0000256" key="1">
    <source>
        <dbReference type="ARBA" id="ARBA00022741"/>
    </source>
</evidence>
<keyword evidence="1" id="KW-0547">Nucleotide-binding</keyword>
<feature type="compositionally biased region" description="Low complexity" evidence="3">
    <location>
        <begin position="179"/>
        <end position="212"/>
    </location>
</feature>
<organism evidence="4 5">
    <name type="scientific">Lunasporangiospora selenospora</name>
    <dbReference type="NCBI Taxonomy" id="979761"/>
    <lineage>
        <taxon>Eukaryota</taxon>
        <taxon>Fungi</taxon>
        <taxon>Fungi incertae sedis</taxon>
        <taxon>Mucoromycota</taxon>
        <taxon>Mortierellomycotina</taxon>
        <taxon>Mortierellomycetes</taxon>
        <taxon>Mortierellales</taxon>
        <taxon>Mortierellaceae</taxon>
        <taxon>Lunasporangiospora</taxon>
    </lineage>
</organism>
<keyword evidence="2" id="KW-0067">ATP-binding</keyword>
<feature type="compositionally biased region" description="Polar residues" evidence="3">
    <location>
        <begin position="213"/>
        <end position="231"/>
    </location>
</feature>
<evidence type="ECO:0000313" key="5">
    <source>
        <dbReference type="Proteomes" id="UP000780801"/>
    </source>
</evidence>
<dbReference type="InterPro" id="IPR029787">
    <property type="entry name" value="Nucleotide_cyclase"/>
</dbReference>
<evidence type="ECO:0000256" key="2">
    <source>
        <dbReference type="ARBA" id="ARBA00022840"/>
    </source>
</evidence>
<feature type="compositionally biased region" description="Low complexity" evidence="3">
    <location>
        <begin position="232"/>
        <end position="249"/>
    </location>
</feature>
<dbReference type="PANTHER" id="PTHR16305:SF28">
    <property type="entry name" value="GUANYLATE CYCLASE DOMAIN-CONTAINING PROTEIN"/>
    <property type="match status" value="1"/>
</dbReference>
<feature type="region of interest" description="Disordered" evidence="3">
    <location>
        <begin position="807"/>
        <end position="849"/>
    </location>
</feature>
<protein>
    <recommendedName>
        <fullName evidence="6">Guanylate cyclase domain-containing protein</fullName>
    </recommendedName>
</protein>